<feature type="region of interest" description="Disordered" evidence="1">
    <location>
        <begin position="1"/>
        <end position="31"/>
    </location>
</feature>
<dbReference type="OrthoDB" id="441517at2759"/>
<sequence length="342" mass="37606">MGDQDTKPEPDSVPEWQHTQTNADADADAADVPPVDLEVARRFLDDEQVKTASRQKKTEFLKSKGIPDAQIEALLAEVEEKPKAEVQSENDTQTTIPATENKEDTLLTTTNDRPPIVTYPEFLAKPSRPPPLVTTTGLLGTLNAFAVLSAAVYGASRFVVGPMVETLTDARVDFHDAASDKLSTLIAKLETTVSEIPVTKQAGGSDETSDVDDPAEMFHRDVGTQTAFPSAAPAAGVERSEQSASQRQTERLSSLTKSLSRLRDAYIVEKENLQDIKTLVDVFRDDLDALTYGSRADFVTGYDTYGRRNQEPDDEIRKVRDSIRRVKGILLTSRSFPASTYR</sequence>
<gene>
    <name evidence="3" type="ORF">S7711_05273</name>
</gene>
<proteinExistence type="predicted"/>
<keyword evidence="4" id="KW-1185">Reference proteome</keyword>
<evidence type="ECO:0000313" key="3">
    <source>
        <dbReference type="EMBL" id="KEY64455.1"/>
    </source>
</evidence>
<dbReference type="InterPro" id="IPR006785">
    <property type="entry name" value="Pex14_N"/>
</dbReference>
<dbReference type="Gene3D" id="1.10.10.10">
    <property type="entry name" value="Winged helix-like DNA-binding domain superfamily/Winged helix DNA-binding domain"/>
    <property type="match status" value="1"/>
</dbReference>
<dbReference type="HOGENOM" id="CLU_044743_0_0_1"/>
<feature type="region of interest" description="Disordered" evidence="1">
    <location>
        <begin position="229"/>
        <end position="254"/>
    </location>
</feature>
<name>A0A084AGM6_STACB</name>
<dbReference type="Pfam" id="PF04695">
    <property type="entry name" value="Pex14_N"/>
    <property type="match status" value="1"/>
</dbReference>
<dbReference type="InterPro" id="IPR036388">
    <property type="entry name" value="WH-like_DNA-bd_sf"/>
</dbReference>
<dbReference type="AlphaFoldDB" id="A0A084AGM6"/>
<dbReference type="EMBL" id="KL648738">
    <property type="protein sequence ID" value="KEY64455.1"/>
    <property type="molecule type" value="Genomic_DNA"/>
</dbReference>
<evidence type="ECO:0000259" key="2">
    <source>
        <dbReference type="Pfam" id="PF04695"/>
    </source>
</evidence>
<feature type="compositionally biased region" description="Polar residues" evidence="1">
    <location>
        <begin position="87"/>
        <end position="98"/>
    </location>
</feature>
<evidence type="ECO:0000256" key="1">
    <source>
        <dbReference type="SAM" id="MobiDB-lite"/>
    </source>
</evidence>
<dbReference type="Proteomes" id="UP000028045">
    <property type="component" value="Unassembled WGS sequence"/>
</dbReference>
<protein>
    <recommendedName>
        <fullName evidence="2">Peroxisome membrane anchor protein Pex14p N-terminal domain-containing protein</fullName>
    </recommendedName>
</protein>
<accession>A0A084AGM6</accession>
<feature type="domain" description="Peroxisome membrane anchor protein Pex14p N-terminal" evidence="2">
    <location>
        <begin position="37"/>
        <end position="77"/>
    </location>
</feature>
<evidence type="ECO:0000313" key="4">
    <source>
        <dbReference type="Proteomes" id="UP000028045"/>
    </source>
</evidence>
<reference evidence="3 4" key="1">
    <citation type="journal article" date="2014" name="BMC Genomics">
        <title>Comparative genome sequencing reveals chemotype-specific gene clusters in the toxigenic black mold Stachybotrys.</title>
        <authorList>
            <person name="Semeiks J."/>
            <person name="Borek D."/>
            <person name="Otwinowski Z."/>
            <person name="Grishin N.V."/>
        </authorList>
    </citation>
    <scope>NUCLEOTIDE SEQUENCE [LARGE SCALE GENOMIC DNA]</scope>
    <source>
        <strain evidence="4">CBS 109288 / IBT 7711</strain>
    </source>
</reference>
<organism evidence="3 4">
    <name type="scientific">Stachybotrys chartarum (strain CBS 109288 / IBT 7711)</name>
    <name type="common">Toxic black mold</name>
    <name type="synonym">Stilbospora chartarum</name>
    <dbReference type="NCBI Taxonomy" id="1280523"/>
    <lineage>
        <taxon>Eukaryota</taxon>
        <taxon>Fungi</taxon>
        <taxon>Dikarya</taxon>
        <taxon>Ascomycota</taxon>
        <taxon>Pezizomycotina</taxon>
        <taxon>Sordariomycetes</taxon>
        <taxon>Hypocreomycetidae</taxon>
        <taxon>Hypocreales</taxon>
        <taxon>Stachybotryaceae</taxon>
        <taxon>Stachybotrys</taxon>
    </lineage>
</organism>
<feature type="region of interest" description="Disordered" evidence="1">
    <location>
        <begin position="81"/>
        <end position="100"/>
    </location>
</feature>
<feature type="compositionally biased region" description="Basic and acidic residues" evidence="1">
    <location>
        <begin position="1"/>
        <end position="10"/>
    </location>
</feature>